<comment type="caution">
    <text evidence="2">The sequence shown here is derived from an EMBL/GenBank/DDBJ whole genome shotgun (WGS) entry which is preliminary data.</text>
</comment>
<feature type="compositionally biased region" description="Low complexity" evidence="1">
    <location>
        <begin position="13"/>
        <end position="23"/>
    </location>
</feature>
<evidence type="ECO:0000256" key="1">
    <source>
        <dbReference type="SAM" id="MobiDB-lite"/>
    </source>
</evidence>
<protein>
    <submittedName>
        <fullName evidence="2">Uncharacterized protein</fullName>
    </submittedName>
</protein>
<evidence type="ECO:0000313" key="3">
    <source>
        <dbReference type="Proteomes" id="UP001479290"/>
    </source>
</evidence>
<name>A0AAW2B5P6_CULAL</name>
<keyword evidence="3" id="KW-1185">Reference proteome</keyword>
<dbReference type="AlphaFoldDB" id="A0AAW2B5P6"/>
<feature type="non-terminal residue" evidence="2">
    <location>
        <position position="1"/>
    </location>
</feature>
<organism evidence="2 3">
    <name type="scientific">Culter alburnus</name>
    <name type="common">Topmouth culter</name>
    <dbReference type="NCBI Taxonomy" id="194366"/>
    <lineage>
        <taxon>Eukaryota</taxon>
        <taxon>Metazoa</taxon>
        <taxon>Chordata</taxon>
        <taxon>Craniata</taxon>
        <taxon>Vertebrata</taxon>
        <taxon>Euteleostomi</taxon>
        <taxon>Actinopterygii</taxon>
        <taxon>Neopterygii</taxon>
        <taxon>Teleostei</taxon>
        <taxon>Ostariophysi</taxon>
        <taxon>Cypriniformes</taxon>
        <taxon>Xenocyprididae</taxon>
        <taxon>Xenocypridinae</taxon>
        <taxon>Culter</taxon>
    </lineage>
</organism>
<reference evidence="2 3" key="1">
    <citation type="submission" date="2024-05" db="EMBL/GenBank/DDBJ databases">
        <title>A high-quality chromosomal-level genome assembly of Topmouth culter (Culter alburnus).</title>
        <authorList>
            <person name="Zhao H."/>
        </authorList>
    </citation>
    <scope>NUCLEOTIDE SEQUENCE [LARGE SCALE GENOMIC DNA]</scope>
    <source>
        <strain evidence="2">CATC2023</strain>
        <tissue evidence="2">Muscle</tissue>
    </source>
</reference>
<dbReference type="Proteomes" id="UP001479290">
    <property type="component" value="Unassembled WGS sequence"/>
</dbReference>
<gene>
    <name evidence="2" type="ORF">ABG768_000843</name>
</gene>
<accession>A0AAW2B5P6</accession>
<feature type="region of interest" description="Disordered" evidence="1">
    <location>
        <begin position="1"/>
        <end position="26"/>
    </location>
</feature>
<proteinExistence type="predicted"/>
<dbReference type="EMBL" id="JAWDJR010000001">
    <property type="protein sequence ID" value="KAK9981290.1"/>
    <property type="molecule type" value="Genomic_DNA"/>
</dbReference>
<sequence length="78" mass="8562">IKALAVLPPPAPSHSSTPSHSSSFTKKTRTYDPSLFYPGFDSPGTGFLFSFQARQGGFELRRRGEKTIQLCMEGAKIQ</sequence>
<evidence type="ECO:0000313" key="2">
    <source>
        <dbReference type="EMBL" id="KAK9981290.1"/>
    </source>
</evidence>